<reference evidence="2 3" key="1">
    <citation type="submission" date="2023-02" db="EMBL/GenBank/DDBJ databases">
        <title>Bacterial whole genome sequence for Curvibacter sp. HBC28.</title>
        <authorList>
            <person name="Le V."/>
            <person name="Ko S.-R."/>
            <person name="Ahn C.-Y."/>
            <person name="Oh H.-M."/>
        </authorList>
    </citation>
    <scope>NUCLEOTIDE SEQUENCE [LARGE SCALE GENOMIC DNA]</scope>
    <source>
        <strain evidence="2 3">HBC28</strain>
    </source>
</reference>
<protein>
    <submittedName>
        <fullName evidence="2">Terminase small subunit</fullName>
    </submittedName>
</protein>
<evidence type="ECO:0000313" key="3">
    <source>
        <dbReference type="Proteomes" id="UP001528672"/>
    </source>
</evidence>
<dbReference type="EMBL" id="JAQSIO010000002">
    <property type="protein sequence ID" value="MDD0814273.1"/>
    <property type="molecule type" value="Genomic_DNA"/>
</dbReference>
<comment type="caution">
    <text evidence="2">The sequence shown here is derived from an EMBL/GenBank/DDBJ whole genome shotgun (WGS) entry which is preliminary data.</text>
</comment>
<evidence type="ECO:0000256" key="1">
    <source>
        <dbReference type="SAM" id="MobiDB-lite"/>
    </source>
</evidence>
<evidence type="ECO:0000313" key="2">
    <source>
        <dbReference type="EMBL" id="MDD0814273.1"/>
    </source>
</evidence>
<accession>A0ABT5MCI5</accession>
<keyword evidence="3" id="KW-1185">Reference proteome</keyword>
<feature type="region of interest" description="Disordered" evidence="1">
    <location>
        <begin position="1"/>
        <end position="23"/>
    </location>
</feature>
<feature type="compositionally biased region" description="Gly residues" evidence="1">
    <location>
        <begin position="1"/>
        <end position="13"/>
    </location>
</feature>
<gene>
    <name evidence="2" type="ORF">PSQ39_06485</name>
</gene>
<feature type="region of interest" description="Disordered" evidence="1">
    <location>
        <begin position="71"/>
        <end position="110"/>
    </location>
</feature>
<proteinExistence type="predicted"/>
<sequence>MAGKPGRSGGARPGAGRKPNAPVTIKVEVPPSIETLAHTDPKVFLLALMNDLQADVKLRADAAKALMPFMHTKKGEGGKKEQGQEAAKRVASKFAPAAPPKLVAAGGKKV</sequence>
<dbReference type="Proteomes" id="UP001528672">
    <property type="component" value="Unassembled WGS sequence"/>
</dbReference>
<dbReference type="RefSeq" id="WP_273925895.1">
    <property type="nucleotide sequence ID" value="NZ_JAQSIO010000002.1"/>
</dbReference>
<organism evidence="2 3">
    <name type="scientific">Curvibacter microcysteis</name>
    <dbReference type="NCBI Taxonomy" id="3026419"/>
    <lineage>
        <taxon>Bacteria</taxon>
        <taxon>Pseudomonadati</taxon>
        <taxon>Pseudomonadota</taxon>
        <taxon>Betaproteobacteria</taxon>
        <taxon>Burkholderiales</taxon>
        <taxon>Comamonadaceae</taxon>
        <taxon>Curvibacter</taxon>
    </lineage>
</organism>
<name>A0ABT5MCI5_9BURK</name>
<feature type="compositionally biased region" description="Basic and acidic residues" evidence="1">
    <location>
        <begin position="73"/>
        <end position="88"/>
    </location>
</feature>